<evidence type="ECO:0000256" key="1">
    <source>
        <dbReference type="SAM" id="MobiDB-lite"/>
    </source>
</evidence>
<accession>A0A0K2Y8V6</accession>
<dbReference type="Proteomes" id="UP000046090">
    <property type="component" value="Unassembled WGS sequence"/>
</dbReference>
<sequence>MRVWGQGVQESTNKYDSQDSNKHAPHKVLICCEDKTVGTLDIWARGVKENYQFQYDPKWLVEGFGINPILPLTEHPLFLTELYGCFKDIGPDRWGWLIQRRNSCQWFFSPVFDITPTPIGFSKQHHAL</sequence>
<protein>
    <recommendedName>
        <fullName evidence="2">HipA N-terminal subdomain 1 domain-containing protein</fullName>
    </recommendedName>
</protein>
<dbReference type="InterPro" id="IPR017508">
    <property type="entry name" value="HipA_N1"/>
</dbReference>
<evidence type="ECO:0000313" key="4">
    <source>
        <dbReference type="Proteomes" id="UP000046090"/>
    </source>
</evidence>
<evidence type="ECO:0000313" key="3">
    <source>
        <dbReference type="EMBL" id="CRI34124.1"/>
    </source>
</evidence>
<dbReference type="EMBL" id="CDMK01000001">
    <property type="protein sequence ID" value="CRI34124.1"/>
    <property type="molecule type" value="Genomic_DNA"/>
</dbReference>
<feature type="region of interest" description="Disordered" evidence="1">
    <location>
        <begin position="1"/>
        <end position="21"/>
    </location>
</feature>
<organism evidence="3 4">
    <name type="scientific">Helicobacter heilmannii</name>
    <dbReference type="NCBI Taxonomy" id="35817"/>
    <lineage>
        <taxon>Bacteria</taxon>
        <taxon>Pseudomonadati</taxon>
        <taxon>Campylobacterota</taxon>
        <taxon>Epsilonproteobacteria</taxon>
        <taxon>Campylobacterales</taxon>
        <taxon>Helicobacteraceae</taxon>
        <taxon>Helicobacter</taxon>
    </lineage>
</organism>
<dbReference type="Pfam" id="PF13657">
    <property type="entry name" value="Couple_hipA"/>
    <property type="match status" value="1"/>
</dbReference>
<feature type="domain" description="HipA N-terminal subdomain 1" evidence="2">
    <location>
        <begin position="30"/>
        <end position="98"/>
    </location>
</feature>
<proteinExistence type="predicted"/>
<evidence type="ECO:0000259" key="2">
    <source>
        <dbReference type="Pfam" id="PF13657"/>
    </source>
</evidence>
<reference evidence="4" key="1">
    <citation type="submission" date="2014-12" db="EMBL/GenBank/DDBJ databases">
        <authorList>
            <person name="Smet A."/>
        </authorList>
    </citation>
    <scope>NUCLEOTIDE SEQUENCE [LARGE SCALE GENOMIC DNA]</scope>
</reference>
<keyword evidence="4" id="KW-1185">Reference proteome</keyword>
<name>A0A0K2Y8V6_HELHE</name>
<gene>
    <name evidence="3" type="ORF">HHE01_09700</name>
</gene>
<dbReference type="AlphaFoldDB" id="A0A0K2Y8V6"/>